<name>A0ABW5YXE0_9SPHI</name>
<dbReference type="Proteomes" id="UP001597509">
    <property type="component" value="Unassembled WGS sequence"/>
</dbReference>
<feature type="domain" description="Pyrrolo-quinoline quinone repeat" evidence="2">
    <location>
        <begin position="146"/>
        <end position="223"/>
    </location>
</feature>
<sequence>MPYFKKYFYCFVLAFFFLETNLQAQQLARTADRHNYTSGALIQERPQVKWRFQTEGQVYSSPVLYADKIIIGSCDSNLYALNKADGSVFWKYKTGGEVRATVAVDQQVVYFLSADGYFYALDVHTGKQLWRFKTGGERSYDSWDYFHSSAAVESGIVYFGSGDGHIYALDAKNGKEIWKYKTAGIVHASPTVTAHEILIGSFDGYFYCLEKNGDLRWKFKTVGEHYFPKGEVQFHAVAADSSVYFGARDFNSYALKIKDGTGHWVYHQPGSWISVPSLAGKQLLLTMSDSYSVLALDKVYGGKLYEPRIPLNTFSSASITDSAAYFGALDGVLYKLDLSKGTVSSVFQTASSKLNRSNFFDEKDKLRTGLDEKYAHDIHKLFTGYLQMGSIFSTVWIDGQSLYFGSADGAVYALE</sequence>
<feature type="chain" id="PRO_5046637378" evidence="1">
    <location>
        <begin position="25"/>
        <end position="415"/>
    </location>
</feature>
<dbReference type="InterPro" id="IPR018391">
    <property type="entry name" value="PQQ_b-propeller_rpt"/>
</dbReference>
<dbReference type="Pfam" id="PF13360">
    <property type="entry name" value="PQQ_2"/>
    <property type="match status" value="2"/>
</dbReference>
<protein>
    <submittedName>
        <fullName evidence="3">PQQ-binding-like beta-propeller repeat protein</fullName>
    </submittedName>
</protein>
<dbReference type="EMBL" id="JBHUPE010000005">
    <property type="protein sequence ID" value="MFD2904901.1"/>
    <property type="molecule type" value="Genomic_DNA"/>
</dbReference>
<dbReference type="InterPro" id="IPR011047">
    <property type="entry name" value="Quinoprotein_ADH-like_sf"/>
</dbReference>
<feature type="signal peptide" evidence="1">
    <location>
        <begin position="1"/>
        <end position="24"/>
    </location>
</feature>
<dbReference type="RefSeq" id="WP_380921257.1">
    <property type="nucleotide sequence ID" value="NZ_JBHUPE010000005.1"/>
</dbReference>
<accession>A0ABW5YXE0</accession>
<dbReference type="Gene3D" id="2.40.128.630">
    <property type="match status" value="1"/>
</dbReference>
<feature type="domain" description="Pyrrolo-quinoline quinone repeat" evidence="2">
    <location>
        <begin position="49"/>
        <end position="136"/>
    </location>
</feature>
<evidence type="ECO:0000313" key="4">
    <source>
        <dbReference type="Proteomes" id="UP001597509"/>
    </source>
</evidence>
<dbReference type="Gene3D" id="2.130.10.10">
    <property type="entry name" value="YVTN repeat-like/Quinoprotein amine dehydrogenase"/>
    <property type="match status" value="1"/>
</dbReference>
<organism evidence="3 4">
    <name type="scientific">Sphingobacterium anhuiense</name>
    <dbReference type="NCBI Taxonomy" id="493780"/>
    <lineage>
        <taxon>Bacteria</taxon>
        <taxon>Pseudomonadati</taxon>
        <taxon>Bacteroidota</taxon>
        <taxon>Sphingobacteriia</taxon>
        <taxon>Sphingobacteriales</taxon>
        <taxon>Sphingobacteriaceae</taxon>
        <taxon>Sphingobacterium</taxon>
    </lineage>
</organism>
<evidence type="ECO:0000259" key="2">
    <source>
        <dbReference type="Pfam" id="PF13360"/>
    </source>
</evidence>
<keyword evidence="4" id="KW-1185">Reference proteome</keyword>
<dbReference type="SMART" id="SM00564">
    <property type="entry name" value="PQQ"/>
    <property type="match status" value="6"/>
</dbReference>
<gene>
    <name evidence="3" type="ORF">ACFS6I_13255</name>
</gene>
<dbReference type="PANTHER" id="PTHR34512">
    <property type="entry name" value="CELL SURFACE PROTEIN"/>
    <property type="match status" value="1"/>
</dbReference>
<dbReference type="SUPFAM" id="SSF50998">
    <property type="entry name" value="Quinoprotein alcohol dehydrogenase-like"/>
    <property type="match status" value="1"/>
</dbReference>
<evidence type="ECO:0000256" key="1">
    <source>
        <dbReference type="SAM" id="SignalP"/>
    </source>
</evidence>
<reference evidence="4" key="1">
    <citation type="journal article" date="2019" name="Int. J. Syst. Evol. Microbiol.">
        <title>The Global Catalogue of Microorganisms (GCM) 10K type strain sequencing project: providing services to taxonomists for standard genome sequencing and annotation.</title>
        <authorList>
            <consortium name="The Broad Institute Genomics Platform"/>
            <consortium name="The Broad Institute Genome Sequencing Center for Infectious Disease"/>
            <person name="Wu L."/>
            <person name="Ma J."/>
        </authorList>
    </citation>
    <scope>NUCLEOTIDE SEQUENCE [LARGE SCALE GENOMIC DNA]</scope>
    <source>
        <strain evidence="4">KCTC 22209</strain>
    </source>
</reference>
<evidence type="ECO:0000313" key="3">
    <source>
        <dbReference type="EMBL" id="MFD2904901.1"/>
    </source>
</evidence>
<dbReference type="Gene3D" id="2.40.10.480">
    <property type="match status" value="1"/>
</dbReference>
<dbReference type="InterPro" id="IPR002372">
    <property type="entry name" value="PQQ_rpt_dom"/>
</dbReference>
<comment type="caution">
    <text evidence="3">The sequence shown here is derived from an EMBL/GenBank/DDBJ whole genome shotgun (WGS) entry which is preliminary data.</text>
</comment>
<proteinExistence type="predicted"/>
<keyword evidence="1" id="KW-0732">Signal</keyword>
<dbReference type="PANTHER" id="PTHR34512:SF30">
    <property type="entry name" value="OUTER MEMBRANE PROTEIN ASSEMBLY FACTOR BAMB"/>
    <property type="match status" value="1"/>
</dbReference>
<dbReference type="InterPro" id="IPR015943">
    <property type="entry name" value="WD40/YVTN_repeat-like_dom_sf"/>
</dbReference>